<evidence type="ECO:0000313" key="2">
    <source>
        <dbReference type="EMBL" id="PWZ56166.1"/>
    </source>
</evidence>
<dbReference type="EMBL" id="NCVQ01000001">
    <property type="protein sequence ID" value="PWZ56166.1"/>
    <property type="molecule type" value="Genomic_DNA"/>
</dbReference>
<dbReference type="GO" id="GO:0016787">
    <property type="term" value="F:hydrolase activity"/>
    <property type="evidence" value="ECO:0007669"/>
    <property type="project" value="InterPro"/>
</dbReference>
<proteinExistence type="predicted"/>
<evidence type="ECO:0000259" key="1">
    <source>
        <dbReference type="Pfam" id="PF00149"/>
    </source>
</evidence>
<comment type="caution">
    <text evidence="2">The sequence shown here is derived from an EMBL/GenBank/DDBJ whole genome shotgun (WGS) entry which is preliminary data.</text>
</comment>
<dbReference type="SUPFAM" id="SSF56300">
    <property type="entry name" value="Metallo-dependent phosphatases"/>
    <property type="match status" value="1"/>
</dbReference>
<dbReference type="PANTHER" id="PTHR36492">
    <property type="match status" value="1"/>
</dbReference>
<dbReference type="Gene3D" id="3.60.21.10">
    <property type="match status" value="1"/>
</dbReference>
<sequence>MTPHLPAVSSSSTTTTSRAAAAAHHLLDAAAAPPSSPHQYRRRRRRRVLGCLRPRAASVRCCAAAARAAEATTRVFVVSDLHTDYPENMEWVRRLPAQVGAGEGRGVDALVVAGDVAETRDNFARTMEVLRERFAAVFYVPGNHDLWLRREGGLYSFDKEKDVNSVRVPSLEMACKDFHACQWPSDLTNDDEALALYFDKLNDKNHDAIEEVKSSSKHILTFSHFVPSAMGYEDGDVSLDGQVVPKKDTFHYLGSMLQKDGDIDEDVSHRIKAGWLKWRQAAGVLCDPWVPHKLKDKFYRTTIRPAMLYGAECWPTKRRHVQQLCVAEMRMLRWICGHTRRDRVRNDDIRERVGVAPIEEKLMQHRLRWFGHMHRRSEEAPVHIGIIRRPENVKRGRGRPTLTWTEAVKRDLKEWNIDKELAVDRKGWKQELCPEKRMLYYPYLPKVIGSDFLERRLRDIHSNREDRAACHVFGHTHFCWDSVVDEIRYVQAPLAYPRERKRRMNGEGWLPFCVYRDGFNPEIYPALWSDYYNKNKREPENTQLAPWVASHYAKYHKFH</sequence>
<feature type="domain" description="Calcineurin-like phosphoesterase" evidence="1">
    <location>
        <begin position="74"/>
        <end position="236"/>
    </location>
</feature>
<accession>A0A317YDJ6</accession>
<dbReference type="PANTHER" id="PTHR36492:SF2">
    <property type="entry name" value="[ACYL-CARRIER-PROTEIN] PHOSPHODIESTERASE PPTH"/>
    <property type="match status" value="1"/>
</dbReference>
<name>A0A317YDJ6_MAIZE</name>
<dbReference type="InterPro" id="IPR052963">
    <property type="entry name" value="Pantetheine_PDE"/>
</dbReference>
<organism evidence="2">
    <name type="scientific">Zea mays</name>
    <name type="common">Maize</name>
    <dbReference type="NCBI Taxonomy" id="4577"/>
    <lineage>
        <taxon>Eukaryota</taxon>
        <taxon>Viridiplantae</taxon>
        <taxon>Streptophyta</taxon>
        <taxon>Embryophyta</taxon>
        <taxon>Tracheophyta</taxon>
        <taxon>Spermatophyta</taxon>
        <taxon>Magnoliopsida</taxon>
        <taxon>Liliopsida</taxon>
        <taxon>Poales</taxon>
        <taxon>Poaceae</taxon>
        <taxon>PACMAD clade</taxon>
        <taxon>Panicoideae</taxon>
        <taxon>Andropogonodae</taxon>
        <taxon>Andropogoneae</taxon>
        <taxon>Tripsacinae</taxon>
        <taxon>Zea</taxon>
    </lineage>
</organism>
<dbReference type="InterPro" id="IPR004843">
    <property type="entry name" value="Calcineurin-like_PHP"/>
</dbReference>
<reference evidence="2" key="1">
    <citation type="journal article" date="2018" name="Nat. Genet.">
        <title>Extensive intraspecific gene order and gene structural variations between Mo17 and other maize genomes.</title>
        <authorList>
            <person name="Sun S."/>
            <person name="Zhou Y."/>
            <person name="Chen J."/>
            <person name="Shi J."/>
            <person name="Zhao H."/>
            <person name="Zhao H."/>
            <person name="Song W."/>
            <person name="Zhang M."/>
            <person name="Cui Y."/>
            <person name="Dong X."/>
            <person name="Liu H."/>
            <person name="Ma X."/>
            <person name="Jiao Y."/>
            <person name="Wang B."/>
            <person name="Wei X."/>
            <person name="Stein J.C."/>
            <person name="Glaubitz J.C."/>
            <person name="Lu F."/>
            <person name="Yu G."/>
            <person name="Liang C."/>
            <person name="Fengler K."/>
            <person name="Li B."/>
            <person name="Rafalski A."/>
            <person name="Schnable P.S."/>
            <person name="Ware D.H."/>
            <person name="Buckler E.S."/>
            <person name="Lai J."/>
        </authorList>
    </citation>
    <scope>NUCLEOTIDE SEQUENCE [LARGE SCALE GENOMIC DNA]</scope>
    <source>
        <tissue evidence="2">Seedling</tissue>
    </source>
</reference>
<dbReference type="InterPro" id="IPR029052">
    <property type="entry name" value="Metallo-depent_PP-like"/>
</dbReference>
<dbReference type="ExpressionAtlas" id="A0A317YDJ6">
    <property type="expression patterns" value="baseline and differential"/>
</dbReference>
<dbReference type="AlphaFoldDB" id="A0A317YDJ6"/>
<gene>
    <name evidence="2" type="ORF">Zm00014a_032155</name>
</gene>
<protein>
    <recommendedName>
        <fullName evidence="1">Calcineurin-like phosphoesterase domain-containing protein</fullName>
    </recommendedName>
</protein>
<dbReference type="Proteomes" id="UP000251960">
    <property type="component" value="Chromosome 1"/>
</dbReference>
<dbReference type="Pfam" id="PF00149">
    <property type="entry name" value="Metallophos"/>
    <property type="match status" value="1"/>
</dbReference>